<feature type="region of interest" description="Disordered" evidence="5">
    <location>
        <begin position="878"/>
        <end position="902"/>
    </location>
</feature>
<feature type="region of interest" description="Disordered" evidence="5">
    <location>
        <begin position="948"/>
        <end position="973"/>
    </location>
</feature>
<organism evidence="7 8">
    <name type="scientific">Chlorella vulgaris</name>
    <name type="common">Green alga</name>
    <dbReference type="NCBI Taxonomy" id="3077"/>
    <lineage>
        <taxon>Eukaryota</taxon>
        <taxon>Viridiplantae</taxon>
        <taxon>Chlorophyta</taxon>
        <taxon>core chlorophytes</taxon>
        <taxon>Trebouxiophyceae</taxon>
        <taxon>Chlorellales</taxon>
        <taxon>Chlorellaceae</taxon>
        <taxon>Chlorella clade</taxon>
        <taxon>Chlorella</taxon>
    </lineage>
</organism>
<feature type="coiled-coil region" evidence="4">
    <location>
        <begin position="1092"/>
        <end position="1126"/>
    </location>
</feature>
<feature type="signal peptide" evidence="6">
    <location>
        <begin position="1"/>
        <end position="21"/>
    </location>
</feature>
<dbReference type="OrthoDB" id="21254at2759"/>
<feature type="region of interest" description="Disordered" evidence="5">
    <location>
        <begin position="628"/>
        <end position="668"/>
    </location>
</feature>
<dbReference type="InterPro" id="IPR032675">
    <property type="entry name" value="LRR_dom_sf"/>
</dbReference>
<sequence length="1148" mass="122189">MAASAAVSALSLGLASGGGAANGVRWRSHTAAVDFCAAPSAAETTAAELISSEGEDEISGSDGEVEQSAVQHSLSLVGEGLSAVPANLAAGMPALRRLCLHGNAIASLAGLNGLSALRHVNLSSNNISEVHAGALSSLGQLTALDLAGNSLRALPSTALAGLTRLRRLSLAHNCLASLQGLAALHGGPLERLDVRDNALTNLSELSVLAGLPHLVELMAAGGSQGNQLYRQPQYRIAVAAVLPRLRLLDGQPCRPEEAMQYVAALQLQVFQPLSQPVDASQQQQQQQAQQQASQVLETAATGITDASKLPCSQPLLQQPADDEGQQDGTADTTAAGQLQAIRQAAALVVGSVPAARSCAKRETAEQWPKRTAGAPEQQLLQLLCNFPQVSEALRGVLQQPTLPAAQQQLDEPSATRLTSTAVQTEPDASVAAAQEAAAAHLDGLEQQVSELQDEVTALQAELEAQEAAAQRAQHDAAAAAQQAQQQVAEAARLASTQVAEAERKAAEAELKAAEALEQARNEVACLRARCEASEVELLESRRAAAAGQLRQQELEYELSRAWQELDGSEAARQAEQQHAAAETERLAAALQGSRDELDRTRCDLAAVQKEVMQQRQVAESLQLGSVAAGKESSKRQEELQQQLADARAQAAELQQRVHEAAGREQEAGQQLRQLSSTLAAVHEEHEATTVAVRQQMQQESQAAAVESQAAVAAAIAERDDLQRRLAATEAEFRCALQEAASESQDTRRDLEALAAECVGLRRALHGSQAQQQEAEGLAAELSEVVQQQKLRMRGLAQEKAEACARLQAMNPQELERLRGELLALRERAGELAAIRDQLGQERRLSESLQQRLAGTQQQLLEARQDAATRLAEAEAKIRAGSEEAARRAGTAESAASESRARAEQLAEEVQKLRDAVKVKEAMVDSANERIADLKRAVAAAQAAADDALREAEEAEEQLRALQGGDADKQESLRAEVEVQEAAIDRLEGQLAEAQRRAGEAARRAAAAEAAAEEKEGIIAYVGEEVERVKALFEQKEARLMADRSSAQQEAAELGAERDRLAAASTKLEGEYLRLQQQLAEEQACARAAMEAAAQHRGQAARAAARVAEVEEELREVLSALEQHRASSAAKFAAVQNVLLAQDTHPHFM</sequence>
<proteinExistence type="predicted"/>
<protein>
    <submittedName>
        <fullName evidence="7">Uncharacterized protein</fullName>
    </submittedName>
</protein>
<gene>
    <name evidence="7" type="ORF">D9Q98_010130</name>
</gene>
<feature type="compositionally biased region" description="Low complexity" evidence="5">
    <location>
        <begin position="639"/>
        <end position="654"/>
    </location>
</feature>
<evidence type="ECO:0000256" key="2">
    <source>
        <dbReference type="ARBA" id="ARBA00022614"/>
    </source>
</evidence>
<reference evidence="7" key="2">
    <citation type="submission" date="2020-11" db="EMBL/GenBank/DDBJ databases">
        <authorList>
            <person name="Cecchin M."/>
            <person name="Marcolungo L."/>
            <person name="Rossato M."/>
            <person name="Girolomoni L."/>
            <person name="Cosentino E."/>
            <person name="Cuine S."/>
            <person name="Li-Beisson Y."/>
            <person name="Delledonne M."/>
            <person name="Ballottari M."/>
        </authorList>
    </citation>
    <scope>NUCLEOTIDE SEQUENCE</scope>
    <source>
        <strain evidence="7">211/11P</strain>
        <tissue evidence="7">Whole cell</tissue>
    </source>
</reference>
<keyword evidence="8" id="KW-1185">Reference proteome</keyword>
<dbReference type="InterPro" id="IPR003591">
    <property type="entry name" value="Leu-rich_rpt_typical-subtyp"/>
</dbReference>
<name>A0A9D4YWA9_CHLVU</name>
<keyword evidence="2" id="KW-0433">Leucine-rich repeat</keyword>
<evidence type="ECO:0000313" key="7">
    <source>
        <dbReference type="EMBL" id="KAI3429817.1"/>
    </source>
</evidence>
<comment type="caution">
    <text evidence="7">The sequence shown here is derived from an EMBL/GenBank/DDBJ whole genome shotgun (WGS) entry which is preliminary data.</text>
</comment>
<keyword evidence="3" id="KW-0677">Repeat</keyword>
<feature type="coiled-coil region" evidence="4">
    <location>
        <begin position="704"/>
        <end position="798"/>
    </location>
</feature>
<evidence type="ECO:0000256" key="1">
    <source>
        <dbReference type="ARBA" id="ARBA00004430"/>
    </source>
</evidence>
<feature type="compositionally biased region" description="Basic and acidic residues" evidence="5">
    <location>
        <begin position="655"/>
        <end position="666"/>
    </location>
</feature>
<dbReference type="Pfam" id="PF13855">
    <property type="entry name" value="LRR_8"/>
    <property type="match status" value="1"/>
</dbReference>
<evidence type="ECO:0000256" key="3">
    <source>
        <dbReference type="ARBA" id="ARBA00022737"/>
    </source>
</evidence>
<dbReference type="SMART" id="SM00369">
    <property type="entry name" value="LRR_TYP"/>
    <property type="match status" value="4"/>
</dbReference>
<evidence type="ECO:0000313" key="8">
    <source>
        <dbReference type="Proteomes" id="UP001055712"/>
    </source>
</evidence>
<feature type="compositionally biased region" description="Low complexity" evidence="5">
    <location>
        <begin position="887"/>
        <end position="897"/>
    </location>
</feature>
<dbReference type="Gene3D" id="3.80.10.10">
    <property type="entry name" value="Ribonuclease Inhibitor"/>
    <property type="match status" value="2"/>
</dbReference>
<dbReference type="SUPFAM" id="SSF52075">
    <property type="entry name" value="Outer arm dynein light chain 1"/>
    <property type="match status" value="1"/>
</dbReference>
<evidence type="ECO:0000256" key="6">
    <source>
        <dbReference type="SAM" id="SignalP"/>
    </source>
</evidence>
<comment type="subcellular location">
    <subcellularLocation>
        <location evidence="1">Cytoplasm</location>
        <location evidence="1">Cytoskeleton</location>
        <location evidence="1">Cilium axoneme</location>
    </subcellularLocation>
</comment>
<accession>A0A9D4YWA9</accession>
<keyword evidence="4" id="KW-0175">Coiled coil</keyword>
<dbReference type="EMBL" id="SIDB01000008">
    <property type="protein sequence ID" value="KAI3429817.1"/>
    <property type="molecule type" value="Genomic_DNA"/>
</dbReference>
<dbReference type="PANTHER" id="PTHR15454">
    <property type="entry name" value="NISCHARIN RELATED"/>
    <property type="match status" value="1"/>
</dbReference>
<dbReference type="InterPro" id="IPR001611">
    <property type="entry name" value="Leu-rich_rpt"/>
</dbReference>
<evidence type="ECO:0000256" key="5">
    <source>
        <dbReference type="SAM" id="MobiDB-lite"/>
    </source>
</evidence>
<dbReference type="PROSITE" id="PS51450">
    <property type="entry name" value="LRR"/>
    <property type="match status" value="3"/>
</dbReference>
<feature type="region of interest" description="Disordered" evidence="5">
    <location>
        <begin position="310"/>
        <end position="331"/>
    </location>
</feature>
<dbReference type="SMART" id="SM00365">
    <property type="entry name" value="LRR_SD22"/>
    <property type="match status" value="3"/>
</dbReference>
<dbReference type="GO" id="GO:0005930">
    <property type="term" value="C:axoneme"/>
    <property type="evidence" value="ECO:0007669"/>
    <property type="project" value="UniProtKB-SubCell"/>
</dbReference>
<feature type="coiled-coil region" evidence="4">
    <location>
        <begin position="434"/>
        <end position="555"/>
    </location>
</feature>
<dbReference type="PANTHER" id="PTHR15454:SF56">
    <property type="entry name" value="PROTEIN PHOSPHATASE 1 REGULATORY SUBUNIT 7-RELATED"/>
    <property type="match status" value="1"/>
</dbReference>
<reference evidence="7" key="1">
    <citation type="journal article" date="2019" name="Plant J.">
        <title>Chlorella vulgaris genome assembly and annotation reveals the molecular basis for metabolic acclimation to high light conditions.</title>
        <authorList>
            <person name="Cecchin M."/>
            <person name="Marcolungo L."/>
            <person name="Rossato M."/>
            <person name="Girolomoni L."/>
            <person name="Cosentino E."/>
            <person name="Cuine S."/>
            <person name="Li-Beisson Y."/>
            <person name="Delledonne M."/>
            <person name="Ballottari M."/>
        </authorList>
    </citation>
    <scope>NUCLEOTIDE SEQUENCE</scope>
    <source>
        <strain evidence="7">211/11P</strain>
    </source>
</reference>
<feature type="chain" id="PRO_5038549407" evidence="6">
    <location>
        <begin position="22"/>
        <end position="1148"/>
    </location>
</feature>
<dbReference type="AlphaFoldDB" id="A0A9D4YWA9"/>
<dbReference type="Proteomes" id="UP001055712">
    <property type="component" value="Unassembled WGS sequence"/>
</dbReference>
<evidence type="ECO:0000256" key="4">
    <source>
        <dbReference type="SAM" id="Coils"/>
    </source>
</evidence>
<keyword evidence="6" id="KW-0732">Signal</keyword>